<gene>
    <name evidence="2" type="ORF">B4122_4279</name>
    <name evidence="3" type="ORF">J5227_07130</name>
</gene>
<dbReference type="RefSeq" id="WP_042976881.1">
    <property type="nucleotide sequence ID" value="NZ_JAGFPW010000004.1"/>
</dbReference>
<name>A0A162T2M5_BACIU</name>
<accession>A0A162T2M5</accession>
<evidence type="ECO:0000256" key="1">
    <source>
        <dbReference type="SAM" id="Phobius"/>
    </source>
</evidence>
<dbReference type="EMBL" id="JAGFPW010000004">
    <property type="protein sequence ID" value="MBO3794089.1"/>
    <property type="molecule type" value="Genomic_DNA"/>
</dbReference>
<evidence type="ECO:0000313" key="4">
    <source>
        <dbReference type="Proteomes" id="UP000076442"/>
    </source>
</evidence>
<dbReference type="Proteomes" id="UP000665181">
    <property type="component" value="Unassembled WGS sequence"/>
</dbReference>
<dbReference type="InterPro" id="IPR046664">
    <property type="entry name" value="DUF6773"/>
</dbReference>
<proteinExistence type="predicted"/>
<feature type="transmembrane region" description="Helical" evidence="1">
    <location>
        <begin position="12"/>
        <end position="31"/>
    </location>
</feature>
<dbReference type="AlphaFoldDB" id="A0A162T2M5"/>
<keyword evidence="1" id="KW-0812">Transmembrane</keyword>
<evidence type="ECO:0000313" key="5">
    <source>
        <dbReference type="Proteomes" id="UP000665181"/>
    </source>
</evidence>
<protein>
    <submittedName>
        <fullName evidence="3">Uncharacterized protein</fullName>
    </submittedName>
</protein>
<reference evidence="2 4" key="1">
    <citation type="submission" date="2015-09" db="EMBL/GenBank/DDBJ databases">
        <title>Spore heat resistance.</title>
        <authorList>
            <person name="Boekhorst J."/>
            <person name="Berendsen E.M."/>
            <person name="Wells-Bennik M.H."/>
            <person name="Kuipers O.P."/>
        </authorList>
    </citation>
    <scope>NUCLEOTIDE SEQUENCE [LARGE SCALE GENOMIC DNA]</scope>
    <source>
        <strain evidence="2 4">B4122</strain>
    </source>
</reference>
<dbReference type="Pfam" id="PF20563">
    <property type="entry name" value="DUF6773"/>
    <property type="match status" value="1"/>
</dbReference>
<evidence type="ECO:0000313" key="2">
    <source>
        <dbReference type="EMBL" id="KZD88329.1"/>
    </source>
</evidence>
<feature type="transmembrane region" description="Helical" evidence="1">
    <location>
        <begin position="106"/>
        <end position="128"/>
    </location>
</feature>
<evidence type="ECO:0000313" key="3">
    <source>
        <dbReference type="EMBL" id="MBO3794089.1"/>
    </source>
</evidence>
<keyword evidence="1" id="KW-0472">Membrane</keyword>
<comment type="caution">
    <text evidence="3">The sequence shown here is derived from an EMBL/GenBank/DDBJ whole genome shotgun (WGS) entry which is preliminary data.</text>
</comment>
<keyword evidence="1" id="KW-1133">Transmembrane helix</keyword>
<dbReference type="EMBL" id="LJZV01000027">
    <property type="protein sequence ID" value="KZD88329.1"/>
    <property type="molecule type" value="Genomic_DNA"/>
</dbReference>
<feature type="transmembrane region" description="Helical" evidence="1">
    <location>
        <begin position="37"/>
        <end position="56"/>
    </location>
</feature>
<organism evidence="3 5">
    <name type="scientific">Bacillus subtilis</name>
    <dbReference type="NCBI Taxonomy" id="1423"/>
    <lineage>
        <taxon>Bacteria</taxon>
        <taxon>Bacillati</taxon>
        <taxon>Bacillota</taxon>
        <taxon>Bacilli</taxon>
        <taxon>Bacillales</taxon>
        <taxon>Bacillaceae</taxon>
        <taxon>Bacillus</taxon>
    </lineage>
</organism>
<reference evidence="3" key="2">
    <citation type="submission" date="2021-03" db="EMBL/GenBank/DDBJ databases">
        <title>Isolation of Bacillus subtilis from fermented food sample.</title>
        <authorList>
            <person name="Lakshmanan V."/>
            <person name="Athira K."/>
            <person name="Rajagopal K."/>
        </authorList>
    </citation>
    <scope>NUCLEOTIDE SEQUENCE</scope>
    <source>
        <strain evidence="3">S1</strain>
    </source>
</reference>
<sequence length="141" mass="16649">MKDERISHIENKIGHESFLLVIALVFVSFILSIMFKIPSTLMTIIILFVGSGYYGLRAMSKGILRVNLKKKKKSSYFLLIVFTFILYMATSILFKIITFPFTTKEFLFQILMYILWLIPFSLIMYTTYKFSNRQQKKELEN</sequence>
<feature type="transmembrane region" description="Helical" evidence="1">
    <location>
        <begin position="76"/>
        <end position="94"/>
    </location>
</feature>
<dbReference type="Proteomes" id="UP000076442">
    <property type="component" value="Unassembled WGS sequence"/>
</dbReference>